<reference evidence="2" key="1">
    <citation type="journal article" date="2022" name="Mol. Ecol. Resour.">
        <title>The genomes of chicory, endive, great burdock and yacon provide insights into Asteraceae palaeo-polyploidization history and plant inulin production.</title>
        <authorList>
            <person name="Fan W."/>
            <person name="Wang S."/>
            <person name="Wang H."/>
            <person name="Wang A."/>
            <person name="Jiang F."/>
            <person name="Liu H."/>
            <person name="Zhao H."/>
            <person name="Xu D."/>
            <person name="Zhang Y."/>
        </authorList>
    </citation>
    <scope>NUCLEOTIDE SEQUENCE [LARGE SCALE GENOMIC DNA]</scope>
    <source>
        <strain evidence="2">cv. Niubang</strain>
    </source>
</reference>
<proteinExistence type="predicted"/>
<dbReference type="EMBL" id="CM042050">
    <property type="protein sequence ID" value="KAI3733545.1"/>
    <property type="molecule type" value="Genomic_DNA"/>
</dbReference>
<name>A0ACB9CH26_ARCLA</name>
<gene>
    <name evidence="1" type="ORF">L6452_12988</name>
</gene>
<accession>A0ACB9CH26</accession>
<sequence length="99" mass="11573">METLKLESTVRHFVAKYNVYHYYWKVTSSSSHVNRERIIKDAYENAHDMSTNLTFSQKHTFLTFFNVLCDGQTTLACRKDKRCFDASEQEESAASYSIT</sequence>
<protein>
    <submittedName>
        <fullName evidence="1">Uncharacterized protein</fullName>
    </submittedName>
</protein>
<organism evidence="1 2">
    <name type="scientific">Arctium lappa</name>
    <name type="common">Greater burdock</name>
    <name type="synonym">Lappa major</name>
    <dbReference type="NCBI Taxonomy" id="4217"/>
    <lineage>
        <taxon>Eukaryota</taxon>
        <taxon>Viridiplantae</taxon>
        <taxon>Streptophyta</taxon>
        <taxon>Embryophyta</taxon>
        <taxon>Tracheophyta</taxon>
        <taxon>Spermatophyta</taxon>
        <taxon>Magnoliopsida</taxon>
        <taxon>eudicotyledons</taxon>
        <taxon>Gunneridae</taxon>
        <taxon>Pentapetalae</taxon>
        <taxon>asterids</taxon>
        <taxon>campanulids</taxon>
        <taxon>Asterales</taxon>
        <taxon>Asteraceae</taxon>
        <taxon>Carduoideae</taxon>
        <taxon>Cardueae</taxon>
        <taxon>Arctiinae</taxon>
        <taxon>Arctium</taxon>
    </lineage>
</organism>
<evidence type="ECO:0000313" key="2">
    <source>
        <dbReference type="Proteomes" id="UP001055879"/>
    </source>
</evidence>
<evidence type="ECO:0000313" key="1">
    <source>
        <dbReference type="EMBL" id="KAI3733545.1"/>
    </source>
</evidence>
<reference evidence="1 2" key="2">
    <citation type="journal article" date="2022" name="Mol. Ecol. Resour.">
        <title>The genomes of chicory, endive, great burdock and yacon provide insights into Asteraceae paleo-polyploidization history and plant inulin production.</title>
        <authorList>
            <person name="Fan W."/>
            <person name="Wang S."/>
            <person name="Wang H."/>
            <person name="Wang A."/>
            <person name="Jiang F."/>
            <person name="Liu H."/>
            <person name="Zhao H."/>
            <person name="Xu D."/>
            <person name="Zhang Y."/>
        </authorList>
    </citation>
    <scope>NUCLEOTIDE SEQUENCE [LARGE SCALE GENOMIC DNA]</scope>
    <source>
        <strain evidence="2">cv. Niubang</strain>
    </source>
</reference>
<dbReference type="Proteomes" id="UP001055879">
    <property type="component" value="Linkage Group LG04"/>
</dbReference>
<keyword evidence="2" id="KW-1185">Reference proteome</keyword>
<comment type="caution">
    <text evidence="1">The sequence shown here is derived from an EMBL/GenBank/DDBJ whole genome shotgun (WGS) entry which is preliminary data.</text>
</comment>